<proteinExistence type="predicted"/>
<dbReference type="Proteomes" id="UP000326364">
    <property type="component" value="Unassembled WGS sequence"/>
</dbReference>
<accession>A0A5J5HY86</accession>
<name>A0A5J5HY86_9SPHN</name>
<gene>
    <name evidence="3" type="ORF">F4U95_15580</name>
    <name evidence="2" type="ORF">F4U96_15455</name>
</gene>
<dbReference type="Pfam" id="PF02602">
    <property type="entry name" value="HEM4"/>
    <property type="match status" value="1"/>
</dbReference>
<dbReference type="Gene3D" id="3.40.50.10090">
    <property type="match status" value="1"/>
</dbReference>
<dbReference type="RefSeq" id="WP_150426308.1">
    <property type="nucleotide sequence ID" value="NZ_VYQA01000011.1"/>
</dbReference>
<dbReference type="EMBL" id="VYQB01000011">
    <property type="protein sequence ID" value="KAA9015045.1"/>
    <property type="molecule type" value="Genomic_DNA"/>
</dbReference>
<evidence type="ECO:0000313" key="3">
    <source>
        <dbReference type="EMBL" id="KAA9027968.1"/>
    </source>
</evidence>
<dbReference type="SUPFAM" id="SSF69618">
    <property type="entry name" value="HemD-like"/>
    <property type="match status" value="1"/>
</dbReference>
<dbReference type="InterPro" id="IPR003754">
    <property type="entry name" value="4pyrrol_synth_uPrphyn_synth"/>
</dbReference>
<reference evidence="4 5" key="1">
    <citation type="submission" date="2019-09" db="EMBL/GenBank/DDBJ databases">
        <authorList>
            <person name="Feng G."/>
        </authorList>
    </citation>
    <scope>NUCLEOTIDE SEQUENCE [LARGE SCALE GENOMIC DNA]</scope>
    <source>
        <strain evidence="3 4">KACC 19283</strain>
        <strain evidence="2 5">KACC 19284</strain>
    </source>
</reference>
<dbReference type="CDD" id="cd06578">
    <property type="entry name" value="HemD"/>
    <property type="match status" value="1"/>
</dbReference>
<dbReference type="GO" id="GO:0033014">
    <property type="term" value="P:tetrapyrrole biosynthetic process"/>
    <property type="evidence" value="ECO:0007669"/>
    <property type="project" value="InterPro"/>
</dbReference>
<evidence type="ECO:0000313" key="2">
    <source>
        <dbReference type="EMBL" id="KAA9015045.1"/>
    </source>
</evidence>
<sequence>MRRVLILRPEPAAGRTAAKAAALGLDARVHPLFAPQPIDWAPPVPEDFDALLLTSANGVTFAGPALLHYRGLPTYAVGANTAQALTEAGFPTVIAGDSDGSAIAARIAGDGHGRVLHLAGTTVAPMEIGPLELTRIAVYGMTALPPDPALIADAVPGSILLVHSPRAAVRLAEQIGREGRKSLHIVAISAATLAACGPGWASGQAPALPRDDEMLALALRLCE</sequence>
<dbReference type="GO" id="GO:0004852">
    <property type="term" value="F:uroporphyrinogen-III synthase activity"/>
    <property type="evidence" value="ECO:0007669"/>
    <property type="project" value="InterPro"/>
</dbReference>
<evidence type="ECO:0000259" key="1">
    <source>
        <dbReference type="Pfam" id="PF02602"/>
    </source>
</evidence>
<dbReference type="EMBL" id="VYQA01000011">
    <property type="protein sequence ID" value="KAA9027968.1"/>
    <property type="molecule type" value="Genomic_DNA"/>
</dbReference>
<feature type="domain" description="Tetrapyrrole biosynthesis uroporphyrinogen III synthase" evidence="1">
    <location>
        <begin position="16"/>
        <end position="196"/>
    </location>
</feature>
<dbReference type="InterPro" id="IPR036108">
    <property type="entry name" value="4pyrrol_syn_uPrphyn_synt_sf"/>
</dbReference>
<keyword evidence="5" id="KW-1185">Reference proteome</keyword>
<organism evidence="3 4">
    <name type="scientific">Sphingobium limneticum</name>
    <dbReference type="NCBI Taxonomy" id="1007511"/>
    <lineage>
        <taxon>Bacteria</taxon>
        <taxon>Pseudomonadati</taxon>
        <taxon>Pseudomonadota</taxon>
        <taxon>Alphaproteobacteria</taxon>
        <taxon>Sphingomonadales</taxon>
        <taxon>Sphingomonadaceae</taxon>
        <taxon>Sphingobium</taxon>
    </lineage>
</organism>
<comment type="caution">
    <text evidence="3">The sequence shown here is derived from an EMBL/GenBank/DDBJ whole genome shotgun (WGS) entry which is preliminary data.</text>
</comment>
<dbReference type="AlphaFoldDB" id="A0A5J5HY86"/>
<dbReference type="Proteomes" id="UP000325933">
    <property type="component" value="Unassembled WGS sequence"/>
</dbReference>
<evidence type="ECO:0000313" key="4">
    <source>
        <dbReference type="Proteomes" id="UP000325933"/>
    </source>
</evidence>
<protein>
    <submittedName>
        <fullName evidence="3">Uroporphyrinogen-III synthase</fullName>
    </submittedName>
</protein>
<evidence type="ECO:0000313" key="5">
    <source>
        <dbReference type="Proteomes" id="UP000326364"/>
    </source>
</evidence>